<proteinExistence type="predicted"/>
<keyword evidence="11" id="KW-1185">Reference proteome</keyword>
<evidence type="ECO:0000256" key="5">
    <source>
        <dbReference type="ARBA" id="ARBA00022692"/>
    </source>
</evidence>
<keyword evidence="4" id="KW-0808">Transferase</keyword>
<feature type="transmembrane region" description="Helical" evidence="8">
    <location>
        <begin position="96"/>
        <end position="116"/>
    </location>
</feature>
<feature type="transmembrane region" description="Helical" evidence="8">
    <location>
        <begin position="191"/>
        <end position="208"/>
    </location>
</feature>
<keyword evidence="2" id="KW-1003">Cell membrane</keyword>
<evidence type="ECO:0000256" key="3">
    <source>
        <dbReference type="ARBA" id="ARBA00022676"/>
    </source>
</evidence>
<evidence type="ECO:0000256" key="2">
    <source>
        <dbReference type="ARBA" id="ARBA00022475"/>
    </source>
</evidence>
<dbReference type="InterPro" id="IPR038731">
    <property type="entry name" value="RgtA/B/C-like"/>
</dbReference>
<protein>
    <recommendedName>
        <fullName evidence="9">Glycosyltransferase RgtA/B/C/D-like domain-containing protein</fullName>
    </recommendedName>
</protein>
<feature type="transmembrane region" description="Helical" evidence="8">
    <location>
        <begin position="345"/>
        <end position="365"/>
    </location>
</feature>
<dbReference type="GO" id="GO:0005886">
    <property type="term" value="C:plasma membrane"/>
    <property type="evidence" value="ECO:0007669"/>
    <property type="project" value="UniProtKB-SubCell"/>
</dbReference>
<comment type="subcellular location">
    <subcellularLocation>
        <location evidence="1">Cell membrane</location>
        <topology evidence="1">Multi-pass membrane protein</topology>
    </subcellularLocation>
</comment>
<feature type="transmembrane region" description="Helical" evidence="8">
    <location>
        <begin position="128"/>
        <end position="147"/>
    </location>
</feature>
<evidence type="ECO:0000256" key="6">
    <source>
        <dbReference type="ARBA" id="ARBA00022989"/>
    </source>
</evidence>
<evidence type="ECO:0000256" key="4">
    <source>
        <dbReference type="ARBA" id="ARBA00022679"/>
    </source>
</evidence>
<dbReference type="OrthoDB" id="5166595at2"/>
<sequence>MPTGPVGAQTVAVTTGVHPRVAATVALPRFAWRAVGAVMVAQAAVLTALSGRYGFHRDELYFLAAGNHPAWGYVDQPPLTPLLARLSTTVFGDTPVGLRVVATLLGAATVLLAAAAAREFGGGRGPQVATALSTALSGFILGVTHLVSTITPDLVVWLAVGVLVVRVLRTGDGRWWLAVGAAVGVGLTNKWLVLLLIAALGVSLLAVGPRRVLRSGWLVAGAAIALLVAAPIVLWQATHGWPQLTVAAGISASDGLKNRVMFVPDQLIYLSPVLVPVWLAGLLRPWRDPRLRWARAVALAYPVLCLEILLLGGKPYYALPMLLLFVAAGAEPVLDWLARRRAWRWASVAAAVGIVVSVLIGLPVLPERALGPVLAVNKESGEQVGWPRFVDTVAAAWQRIPPEQRGTAVILTRNYGQAGAIQRYGPERGLPTPYSGHMSYADWGPPPDTMTGPVLLVGRFPDDTLRVRFADCHEVARNDNGVGVANDEQGTPVTLCSRPAEPWSRLWPGLRRYY</sequence>
<feature type="transmembrane region" description="Helical" evidence="8">
    <location>
        <begin position="215"/>
        <end position="235"/>
    </location>
</feature>
<evidence type="ECO:0000313" key="10">
    <source>
        <dbReference type="EMBL" id="KAA2260445.1"/>
    </source>
</evidence>
<keyword evidence="3" id="KW-0328">Glycosyltransferase</keyword>
<dbReference type="InterPro" id="IPR050297">
    <property type="entry name" value="LipidA_mod_glycosyltrf_83"/>
</dbReference>
<accession>A0A5B2XBB8</accession>
<evidence type="ECO:0000256" key="7">
    <source>
        <dbReference type="ARBA" id="ARBA00023136"/>
    </source>
</evidence>
<dbReference type="GO" id="GO:0016763">
    <property type="term" value="F:pentosyltransferase activity"/>
    <property type="evidence" value="ECO:0007669"/>
    <property type="project" value="TreeGrafter"/>
</dbReference>
<evidence type="ECO:0000256" key="8">
    <source>
        <dbReference type="SAM" id="Phobius"/>
    </source>
</evidence>
<evidence type="ECO:0000313" key="11">
    <source>
        <dbReference type="Proteomes" id="UP000323454"/>
    </source>
</evidence>
<feature type="transmembrane region" description="Helical" evidence="8">
    <location>
        <begin position="30"/>
        <end position="49"/>
    </location>
</feature>
<feature type="transmembrane region" description="Helical" evidence="8">
    <location>
        <begin position="267"/>
        <end position="286"/>
    </location>
</feature>
<dbReference type="Proteomes" id="UP000323454">
    <property type="component" value="Unassembled WGS sequence"/>
</dbReference>
<evidence type="ECO:0000259" key="9">
    <source>
        <dbReference type="Pfam" id="PF13231"/>
    </source>
</evidence>
<keyword evidence="7 8" id="KW-0472">Membrane</keyword>
<evidence type="ECO:0000256" key="1">
    <source>
        <dbReference type="ARBA" id="ARBA00004651"/>
    </source>
</evidence>
<feature type="domain" description="Glycosyltransferase RgtA/B/C/D-like" evidence="9">
    <location>
        <begin position="75"/>
        <end position="235"/>
    </location>
</feature>
<keyword evidence="6 8" id="KW-1133">Transmembrane helix</keyword>
<feature type="transmembrane region" description="Helical" evidence="8">
    <location>
        <begin position="154"/>
        <end position="171"/>
    </location>
</feature>
<dbReference type="EMBL" id="VUOB01000036">
    <property type="protein sequence ID" value="KAA2260445.1"/>
    <property type="molecule type" value="Genomic_DNA"/>
</dbReference>
<dbReference type="Pfam" id="PF13231">
    <property type="entry name" value="PMT_2"/>
    <property type="match status" value="1"/>
</dbReference>
<feature type="transmembrane region" description="Helical" evidence="8">
    <location>
        <begin position="317"/>
        <end position="338"/>
    </location>
</feature>
<organism evidence="10 11">
    <name type="scientific">Solihabitans fulvus</name>
    <dbReference type="NCBI Taxonomy" id="1892852"/>
    <lineage>
        <taxon>Bacteria</taxon>
        <taxon>Bacillati</taxon>
        <taxon>Actinomycetota</taxon>
        <taxon>Actinomycetes</taxon>
        <taxon>Pseudonocardiales</taxon>
        <taxon>Pseudonocardiaceae</taxon>
        <taxon>Solihabitans</taxon>
    </lineage>
</organism>
<comment type="caution">
    <text evidence="10">The sequence shown here is derived from an EMBL/GenBank/DDBJ whole genome shotgun (WGS) entry which is preliminary data.</text>
</comment>
<name>A0A5B2XBB8_9PSEU</name>
<gene>
    <name evidence="10" type="ORF">F0L68_20125</name>
</gene>
<dbReference type="AlphaFoldDB" id="A0A5B2XBB8"/>
<keyword evidence="5 8" id="KW-0812">Transmembrane</keyword>
<reference evidence="10 11" key="1">
    <citation type="submission" date="2019-09" db="EMBL/GenBank/DDBJ databases">
        <title>Goodfellowia gen. nov., a new genus of the Pseudonocardineae related to Actinoalloteichus, containing Goodfellowia coeruleoviolacea gen. nov., comb. nov. gen. nov., comb. nov.</title>
        <authorList>
            <person name="Labeda D."/>
        </authorList>
    </citation>
    <scope>NUCLEOTIDE SEQUENCE [LARGE SCALE GENOMIC DNA]</scope>
    <source>
        <strain evidence="10 11">AN110305</strain>
    </source>
</reference>
<feature type="transmembrane region" description="Helical" evidence="8">
    <location>
        <begin position="293"/>
        <end position="311"/>
    </location>
</feature>
<dbReference type="GO" id="GO:0009103">
    <property type="term" value="P:lipopolysaccharide biosynthetic process"/>
    <property type="evidence" value="ECO:0007669"/>
    <property type="project" value="UniProtKB-ARBA"/>
</dbReference>
<dbReference type="PANTHER" id="PTHR33908:SF11">
    <property type="entry name" value="MEMBRANE PROTEIN"/>
    <property type="match status" value="1"/>
</dbReference>
<dbReference type="PANTHER" id="PTHR33908">
    <property type="entry name" value="MANNOSYLTRANSFERASE YKCB-RELATED"/>
    <property type="match status" value="1"/>
</dbReference>
<reference evidence="10 11" key="2">
    <citation type="submission" date="2019-09" db="EMBL/GenBank/DDBJ databases">
        <authorList>
            <person name="Jin C."/>
        </authorList>
    </citation>
    <scope>NUCLEOTIDE SEQUENCE [LARGE SCALE GENOMIC DNA]</scope>
    <source>
        <strain evidence="10 11">AN110305</strain>
    </source>
</reference>